<dbReference type="OrthoDB" id="10279319at2759"/>
<gene>
    <name evidence="2" type="ORF">GJ744_010703</name>
</gene>
<evidence type="ECO:0000256" key="1">
    <source>
        <dbReference type="SAM" id="MobiDB-lite"/>
    </source>
</evidence>
<accession>A0A8H7E5D9</accession>
<comment type="caution">
    <text evidence="2">The sequence shown here is derived from an EMBL/GenBank/DDBJ whole genome shotgun (WGS) entry which is preliminary data.</text>
</comment>
<dbReference type="Proteomes" id="UP000606974">
    <property type="component" value="Unassembled WGS sequence"/>
</dbReference>
<evidence type="ECO:0000313" key="3">
    <source>
        <dbReference type="Proteomes" id="UP000606974"/>
    </source>
</evidence>
<reference evidence="2" key="1">
    <citation type="submission" date="2020-02" db="EMBL/GenBank/DDBJ databases">
        <authorList>
            <person name="Palmer J.M."/>
        </authorList>
    </citation>
    <scope>NUCLEOTIDE SEQUENCE</scope>
    <source>
        <strain evidence="2">EPUS1.4</strain>
        <tissue evidence="2">Thallus</tissue>
    </source>
</reference>
<protein>
    <submittedName>
        <fullName evidence="2">Uncharacterized protein</fullName>
    </submittedName>
</protein>
<name>A0A8H7E5D9_9EURO</name>
<organism evidence="2 3">
    <name type="scientific">Endocarpon pusillum</name>
    <dbReference type="NCBI Taxonomy" id="364733"/>
    <lineage>
        <taxon>Eukaryota</taxon>
        <taxon>Fungi</taxon>
        <taxon>Dikarya</taxon>
        <taxon>Ascomycota</taxon>
        <taxon>Pezizomycotina</taxon>
        <taxon>Eurotiomycetes</taxon>
        <taxon>Chaetothyriomycetidae</taxon>
        <taxon>Verrucariales</taxon>
        <taxon>Verrucariaceae</taxon>
        <taxon>Endocarpon</taxon>
    </lineage>
</organism>
<proteinExistence type="predicted"/>
<evidence type="ECO:0000313" key="2">
    <source>
        <dbReference type="EMBL" id="KAF7507386.1"/>
    </source>
</evidence>
<feature type="compositionally biased region" description="Polar residues" evidence="1">
    <location>
        <begin position="82"/>
        <end position="92"/>
    </location>
</feature>
<dbReference type="AlphaFoldDB" id="A0A8H7E5D9"/>
<dbReference type="EMBL" id="JAACFV010000070">
    <property type="protein sequence ID" value="KAF7507386.1"/>
    <property type="molecule type" value="Genomic_DNA"/>
</dbReference>
<sequence length="193" mass="21423">MARTIIMGRGRVPCMTTVEQYRCGCNSNKTIEERQRDCPNCQEITDAAQQDAFCLPPVTQVDIIQIKCKKCERSTEEGKASPENTTVPQPEQDSSKTAEGKPAGASETPQQQQAPCTARLTRFICGCDTGLTVDRKPLCPRCHHISRAARQDGSCRPWLTVSKVQRICDDCMLHIEERVGQPPRCLTTIKDAS</sequence>
<feature type="region of interest" description="Disordered" evidence="1">
    <location>
        <begin position="78"/>
        <end position="114"/>
    </location>
</feature>
<keyword evidence="3" id="KW-1185">Reference proteome</keyword>